<evidence type="ECO:0000256" key="1">
    <source>
        <dbReference type="ARBA" id="ARBA00009156"/>
    </source>
</evidence>
<keyword evidence="2" id="KW-0808">Transferase</keyword>
<dbReference type="AlphaFoldDB" id="A0A1M7HA03"/>
<dbReference type="InterPro" id="IPR043129">
    <property type="entry name" value="ATPase_NBD"/>
</dbReference>
<accession>A0A1M7HA03</accession>
<evidence type="ECO:0000313" key="5">
    <source>
        <dbReference type="EMBL" id="SHM25258.1"/>
    </source>
</evidence>
<name>A0A1M7HA03_9FIRM</name>
<dbReference type="InterPro" id="IPR050406">
    <property type="entry name" value="FGGY_Carb_Kinase"/>
</dbReference>
<dbReference type="EMBL" id="FRCR01000003">
    <property type="protein sequence ID" value="SHM25258.1"/>
    <property type="molecule type" value="Genomic_DNA"/>
</dbReference>
<dbReference type="Proteomes" id="UP000184375">
    <property type="component" value="Unassembled WGS sequence"/>
</dbReference>
<dbReference type="Pfam" id="PF00370">
    <property type="entry name" value="FGGY_N"/>
    <property type="match status" value="1"/>
</dbReference>
<comment type="similarity">
    <text evidence="1">Belongs to the FGGY kinase family.</text>
</comment>
<dbReference type="CDD" id="cd00366">
    <property type="entry name" value="ASKHA_NBD_FGGY"/>
    <property type="match status" value="1"/>
</dbReference>
<keyword evidence="3 5" id="KW-0418">Kinase</keyword>
<dbReference type="GO" id="GO:0005975">
    <property type="term" value="P:carbohydrate metabolic process"/>
    <property type="evidence" value="ECO:0007669"/>
    <property type="project" value="InterPro"/>
</dbReference>
<protein>
    <submittedName>
        <fullName evidence="5">Xylulokinase</fullName>
    </submittedName>
</protein>
<dbReference type="Gene3D" id="3.30.420.40">
    <property type="match status" value="2"/>
</dbReference>
<evidence type="ECO:0000256" key="3">
    <source>
        <dbReference type="ARBA" id="ARBA00022777"/>
    </source>
</evidence>
<dbReference type="RefSeq" id="WP_073254318.1">
    <property type="nucleotide sequence ID" value="NZ_FRCR01000003.1"/>
</dbReference>
<dbReference type="SUPFAM" id="SSF53067">
    <property type="entry name" value="Actin-like ATPase domain"/>
    <property type="match status" value="2"/>
</dbReference>
<organism evidence="5 6">
    <name type="scientific">Caldanaerovirga acetigignens</name>
    <dbReference type="NCBI Taxonomy" id="447595"/>
    <lineage>
        <taxon>Bacteria</taxon>
        <taxon>Bacillati</taxon>
        <taxon>Bacillota</taxon>
        <taxon>Clostridia</taxon>
        <taxon>Thermosediminibacterales</taxon>
        <taxon>Thermosediminibacteraceae</taxon>
        <taxon>Caldanaerovirga</taxon>
    </lineage>
</organism>
<proteinExistence type="inferred from homology"/>
<dbReference type="PANTHER" id="PTHR43095">
    <property type="entry name" value="SUGAR KINASE"/>
    <property type="match status" value="1"/>
</dbReference>
<reference evidence="6" key="1">
    <citation type="submission" date="2016-11" db="EMBL/GenBank/DDBJ databases">
        <authorList>
            <person name="Varghese N."/>
            <person name="Submissions S."/>
        </authorList>
    </citation>
    <scope>NUCLEOTIDE SEQUENCE [LARGE SCALE GENOMIC DNA]</scope>
    <source>
        <strain evidence="6">DSM 18802</strain>
    </source>
</reference>
<dbReference type="OrthoDB" id="9805576at2"/>
<dbReference type="STRING" id="447595.SAMN05660826_00547"/>
<feature type="domain" description="Carbohydrate kinase FGGY N-terminal" evidence="4">
    <location>
        <begin position="2"/>
        <end position="244"/>
    </location>
</feature>
<dbReference type="PIRSF" id="PIRSF000538">
    <property type="entry name" value="GlpK"/>
    <property type="match status" value="1"/>
</dbReference>
<dbReference type="InterPro" id="IPR018484">
    <property type="entry name" value="FGGY_N"/>
</dbReference>
<dbReference type="GO" id="GO:0016301">
    <property type="term" value="F:kinase activity"/>
    <property type="evidence" value="ECO:0007669"/>
    <property type="project" value="UniProtKB-KW"/>
</dbReference>
<keyword evidence="6" id="KW-1185">Reference proteome</keyword>
<evidence type="ECO:0000259" key="4">
    <source>
        <dbReference type="Pfam" id="PF00370"/>
    </source>
</evidence>
<gene>
    <name evidence="5" type="ORF">SAMN05660826_00547</name>
</gene>
<evidence type="ECO:0000256" key="2">
    <source>
        <dbReference type="ARBA" id="ARBA00022679"/>
    </source>
</evidence>
<sequence length="441" mass="49366">MYIFSVDFGTSSLKSAIIDEDMNIIATAKKDYELKVTEGDKVELDPEQIFKSFVKAAQELNKYMNDVEIIAFDHLSPSVMFLDDEGNPLYPIITHLDRRSLKQTQEIVSKMGEDEFQKITGVLPFAGGVSITSILWIKENLPEIFKKSYKIGHFNTYFCKKLTGKWAIDPVNASMMGLYETITESGWSKEITSIFGIPVEKLPEIMPAGTILGGLCREVSNLTGLKEGIPVILGSNDAATAQIGANNVNAGDVLNISGSSEILSIITDKPILNKKYYIRKAINPGKWQVFAIVTGGFAIEWFRKEFCREMDINEYYNEYIPNLIKNRAKKEEVEFLPYLTGDRHSLEKKRGGFIGLTLDTTREDLLLSILYGIHNPLIEVFKLAGEFLTLNKTIKITGGLTKDDSIIHLKEKIFKGFNFEIVNDCPLIGAAKLAMNSLKGN</sequence>
<evidence type="ECO:0000313" key="6">
    <source>
        <dbReference type="Proteomes" id="UP000184375"/>
    </source>
</evidence>
<dbReference type="InterPro" id="IPR000577">
    <property type="entry name" value="Carb_kinase_FGGY"/>
</dbReference>
<dbReference type="PANTHER" id="PTHR43095:SF2">
    <property type="entry name" value="GLUCONOKINASE"/>
    <property type="match status" value="1"/>
</dbReference>